<proteinExistence type="predicted"/>
<dbReference type="InterPro" id="IPR024344">
    <property type="entry name" value="MDMPI_metal-binding"/>
</dbReference>
<gene>
    <name evidence="2" type="ORF">SAMN06272739_3535</name>
</gene>
<dbReference type="Gene3D" id="1.20.120.450">
    <property type="entry name" value="dinb family like domain"/>
    <property type="match status" value="1"/>
</dbReference>
<dbReference type="AlphaFoldDB" id="A0A286H4I4"/>
<dbReference type="SUPFAM" id="SSF109854">
    <property type="entry name" value="DinB/YfiT-like putative metalloenzymes"/>
    <property type="match status" value="1"/>
</dbReference>
<accession>A0A286H4I4</accession>
<protein>
    <submittedName>
        <fullName evidence="2">TIGR03083 family protein</fullName>
    </submittedName>
</protein>
<dbReference type="GO" id="GO:0046872">
    <property type="term" value="F:metal ion binding"/>
    <property type="evidence" value="ECO:0007669"/>
    <property type="project" value="InterPro"/>
</dbReference>
<evidence type="ECO:0000259" key="1">
    <source>
        <dbReference type="Pfam" id="PF11716"/>
    </source>
</evidence>
<sequence length="221" mass="24077">MPRTRSRVQLLPVVEAERLDLADFLESLDEREWVSESLCTGWTVHDVVAHLTLSARQTLGETLLRVAAARGNLERAEADWARELAAEHSPAELITQLRASAGRDHRLAFSSPLDPLTDVVVHGQDIAIPLGRRREMPPPVVLPVIGHVWGNGFYGRADRRFAGLRFVATDTDWSAGEGPREVRGRIGDLLLVATGRAAGLDNCCGPGVGEAEVRLRGSARA</sequence>
<evidence type="ECO:0000313" key="3">
    <source>
        <dbReference type="Proteomes" id="UP000219482"/>
    </source>
</evidence>
<dbReference type="Proteomes" id="UP000219482">
    <property type="component" value="Unassembled WGS sequence"/>
</dbReference>
<dbReference type="InterPro" id="IPR034660">
    <property type="entry name" value="DinB/YfiT-like"/>
</dbReference>
<dbReference type="InterPro" id="IPR017517">
    <property type="entry name" value="Maleyloyr_isom"/>
</dbReference>
<evidence type="ECO:0000313" key="2">
    <source>
        <dbReference type="EMBL" id="SOE02376.1"/>
    </source>
</evidence>
<keyword evidence="3" id="KW-1185">Reference proteome</keyword>
<dbReference type="OrthoDB" id="5178565at2"/>
<dbReference type="Pfam" id="PF11716">
    <property type="entry name" value="MDMPI_N"/>
    <property type="match status" value="1"/>
</dbReference>
<name>A0A286H4I4_9ACTN</name>
<reference evidence="3" key="1">
    <citation type="submission" date="2017-09" db="EMBL/GenBank/DDBJ databases">
        <authorList>
            <person name="Varghese N."/>
            <person name="Submissions S."/>
        </authorList>
    </citation>
    <scope>NUCLEOTIDE SEQUENCE [LARGE SCALE GENOMIC DNA]</scope>
    <source>
        <strain evidence="3">DSM 44270</strain>
    </source>
</reference>
<dbReference type="RefSeq" id="WP_097185228.1">
    <property type="nucleotide sequence ID" value="NZ_OCNK01000004.1"/>
</dbReference>
<feature type="domain" description="Mycothiol-dependent maleylpyruvate isomerase metal-binding" evidence="1">
    <location>
        <begin position="15"/>
        <end position="103"/>
    </location>
</feature>
<dbReference type="NCBIfam" id="TIGR03083">
    <property type="entry name" value="maleylpyruvate isomerase family mycothiol-dependent enzyme"/>
    <property type="match status" value="1"/>
</dbReference>
<organism evidence="2 3">
    <name type="scientific">Blastococcus haudaquaticus</name>
    <dbReference type="NCBI Taxonomy" id="1938745"/>
    <lineage>
        <taxon>Bacteria</taxon>
        <taxon>Bacillati</taxon>
        <taxon>Actinomycetota</taxon>
        <taxon>Actinomycetes</taxon>
        <taxon>Geodermatophilales</taxon>
        <taxon>Geodermatophilaceae</taxon>
        <taxon>Blastococcus</taxon>
    </lineage>
</organism>
<dbReference type="EMBL" id="OCNK01000004">
    <property type="protein sequence ID" value="SOE02376.1"/>
    <property type="molecule type" value="Genomic_DNA"/>
</dbReference>